<proteinExistence type="predicted"/>
<dbReference type="EMBL" id="CAJJDP010000015">
    <property type="protein sequence ID" value="CAD8144006.1"/>
    <property type="molecule type" value="Genomic_DNA"/>
</dbReference>
<dbReference type="AlphaFoldDB" id="A0A8S1SX76"/>
<name>A0A8S1SX76_PAROT</name>
<organism evidence="1 2">
    <name type="scientific">Paramecium octaurelia</name>
    <dbReference type="NCBI Taxonomy" id="43137"/>
    <lineage>
        <taxon>Eukaryota</taxon>
        <taxon>Sar</taxon>
        <taxon>Alveolata</taxon>
        <taxon>Ciliophora</taxon>
        <taxon>Intramacronucleata</taxon>
        <taxon>Oligohymenophorea</taxon>
        <taxon>Peniculida</taxon>
        <taxon>Parameciidae</taxon>
        <taxon>Paramecium</taxon>
    </lineage>
</organism>
<evidence type="ECO:0000313" key="2">
    <source>
        <dbReference type="Proteomes" id="UP000683925"/>
    </source>
</evidence>
<accession>A0A8S1SX76</accession>
<protein>
    <submittedName>
        <fullName evidence="1">Uncharacterized protein</fullName>
    </submittedName>
</protein>
<gene>
    <name evidence="1" type="ORF">POCTA_138.1.T0150335</name>
</gene>
<reference evidence="1" key="1">
    <citation type="submission" date="2021-01" db="EMBL/GenBank/DDBJ databases">
        <authorList>
            <consortium name="Genoscope - CEA"/>
            <person name="William W."/>
        </authorList>
    </citation>
    <scope>NUCLEOTIDE SEQUENCE</scope>
</reference>
<evidence type="ECO:0000313" key="1">
    <source>
        <dbReference type="EMBL" id="CAD8144006.1"/>
    </source>
</evidence>
<sequence length="53" mass="6130">MEIFNATQPTVQIPTEILTFNVQFYILNINTFNDVANLFIKIQSKNISIKLDI</sequence>
<keyword evidence="2" id="KW-1185">Reference proteome</keyword>
<dbReference type="Proteomes" id="UP000683925">
    <property type="component" value="Unassembled WGS sequence"/>
</dbReference>
<comment type="caution">
    <text evidence="1">The sequence shown here is derived from an EMBL/GenBank/DDBJ whole genome shotgun (WGS) entry which is preliminary data.</text>
</comment>